<evidence type="ECO:0000256" key="1">
    <source>
        <dbReference type="ARBA" id="ARBA00023002"/>
    </source>
</evidence>
<gene>
    <name evidence="3" type="ORF">HYG79_06750</name>
</gene>
<dbReference type="InterPro" id="IPR013149">
    <property type="entry name" value="ADH-like_C"/>
</dbReference>
<dbReference type="KEGG" id="cagg:HYG79_06750"/>
<accession>A0A7H9ANQ1</accession>
<dbReference type="Pfam" id="PF00107">
    <property type="entry name" value="ADH_zinc_N"/>
    <property type="match status" value="1"/>
</dbReference>
<proteinExistence type="predicted"/>
<protein>
    <submittedName>
        <fullName evidence="3">NADP-dependent oxidoreductase</fullName>
    </submittedName>
</protein>
<dbReference type="EMBL" id="CP058595">
    <property type="protein sequence ID" value="QLG45060.1"/>
    <property type="molecule type" value="Genomic_DNA"/>
</dbReference>
<sequence length="331" mass="35636">MTNTLVTLENRPSGAVKVSDFGLKTEKVRELKNGEFLVNIEALSMDPAIRGWMNPGTTYIKGVELGTVMRSFSAGKVIDSKNDSFKVGVYVEGLLGAQTHAITDGTGIRIINVENSKLTHHLGVLGMPGMTAYFGLLRRGEPKPGEVIYVSAASGVVGSTVGQIAKIKGCTVIGSAGSEAKCKYLIDECGFDHAINYKTEDLDAKLKEYAPDGVHIFYDNVGGDTLNTALANLAQGARVVICGAISQYNDMGNIQGPANYMKIVTARGYMTGIIVFDFIKEWPAATKEIAGWIAEGKIHVKEDVVHGLENYTETLMMLFTGKNFGKLILTV</sequence>
<dbReference type="PANTHER" id="PTHR43205">
    <property type="entry name" value="PROSTAGLANDIN REDUCTASE"/>
    <property type="match status" value="1"/>
</dbReference>
<organism evidence="3 4">
    <name type="scientific">Costertonia aggregata</name>
    <dbReference type="NCBI Taxonomy" id="343403"/>
    <lineage>
        <taxon>Bacteria</taxon>
        <taxon>Pseudomonadati</taxon>
        <taxon>Bacteroidota</taxon>
        <taxon>Flavobacteriia</taxon>
        <taxon>Flavobacteriales</taxon>
        <taxon>Flavobacteriaceae</taxon>
        <taxon>Costertonia</taxon>
    </lineage>
</organism>
<dbReference type="GO" id="GO:0016628">
    <property type="term" value="F:oxidoreductase activity, acting on the CH-CH group of donors, NAD or NADP as acceptor"/>
    <property type="evidence" value="ECO:0007669"/>
    <property type="project" value="InterPro"/>
</dbReference>
<dbReference type="SUPFAM" id="SSF50129">
    <property type="entry name" value="GroES-like"/>
    <property type="match status" value="1"/>
</dbReference>
<reference evidence="3 4" key="1">
    <citation type="journal article" date="2006" name="Int. J. Syst. Evol. Microbiol.">
        <title>Costertonia aggregata gen. nov., sp. nov., a mesophilic marine bacterium of the family Flavobacteriaceae, isolated from a mature biofilm.</title>
        <authorList>
            <person name="Kwon K.K."/>
            <person name="Lee Y.K."/>
            <person name="Lee H.K."/>
        </authorList>
    </citation>
    <scope>NUCLEOTIDE SEQUENCE [LARGE SCALE GENOMIC DNA]</scope>
    <source>
        <strain evidence="3 4">KCCM 42265</strain>
    </source>
</reference>
<dbReference type="Gene3D" id="3.40.50.720">
    <property type="entry name" value="NAD(P)-binding Rossmann-like Domain"/>
    <property type="match status" value="1"/>
</dbReference>
<evidence type="ECO:0000313" key="4">
    <source>
        <dbReference type="Proteomes" id="UP000509302"/>
    </source>
</evidence>
<dbReference type="InterPro" id="IPR020843">
    <property type="entry name" value="ER"/>
</dbReference>
<dbReference type="InterPro" id="IPR041694">
    <property type="entry name" value="ADH_N_2"/>
</dbReference>
<dbReference type="CDD" id="cd05288">
    <property type="entry name" value="PGDH"/>
    <property type="match status" value="1"/>
</dbReference>
<evidence type="ECO:0000313" key="3">
    <source>
        <dbReference type="EMBL" id="QLG45060.1"/>
    </source>
</evidence>
<dbReference type="AlphaFoldDB" id="A0A7H9ANQ1"/>
<dbReference type="PANTHER" id="PTHR43205:SF7">
    <property type="entry name" value="PROSTAGLANDIN REDUCTASE 1"/>
    <property type="match status" value="1"/>
</dbReference>
<dbReference type="InterPro" id="IPR036291">
    <property type="entry name" value="NAD(P)-bd_dom_sf"/>
</dbReference>
<dbReference type="RefSeq" id="WP_179241350.1">
    <property type="nucleotide sequence ID" value="NZ_CP058595.1"/>
</dbReference>
<dbReference type="Gene3D" id="3.90.180.10">
    <property type="entry name" value="Medium-chain alcohol dehydrogenases, catalytic domain"/>
    <property type="match status" value="1"/>
</dbReference>
<dbReference type="InterPro" id="IPR045010">
    <property type="entry name" value="MDR_fam"/>
</dbReference>
<keyword evidence="1" id="KW-0560">Oxidoreductase</keyword>
<dbReference type="FunFam" id="3.40.50.720:FF:000121">
    <property type="entry name" value="Prostaglandin reductase 2"/>
    <property type="match status" value="1"/>
</dbReference>
<evidence type="ECO:0000259" key="2">
    <source>
        <dbReference type="SMART" id="SM00829"/>
    </source>
</evidence>
<dbReference type="Pfam" id="PF16884">
    <property type="entry name" value="ADH_N_2"/>
    <property type="match status" value="1"/>
</dbReference>
<keyword evidence="4" id="KW-1185">Reference proteome</keyword>
<feature type="domain" description="Enoyl reductase (ER)" evidence="2">
    <location>
        <begin position="14"/>
        <end position="329"/>
    </location>
</feature>
<dbReference type="Proteomes" id="UP000509302">
    <property type="component" value="Chromosome"/>
</dbReference>
<dbReference type="SUPFAM" id="SSF51735">
    <property type="entry name" value="NAD(P)-binding Rossmann-fold domains"/>
    <property type="match status" value="1"/>
</dbReference>
<dbReference type="InterPro" id="IPR011032">
    <property type="entry name" value="GroES-like_sf"/>
</dbReference>
<dbReference type="SMART" id="SM00829">
    <property type="entry name" value="PKS_ER"/>
    <property type="match status" value="1"/>
</dbReference>
<name>A0A7H9ANQ1_9FLAO</name>